<dbReference type="eggNOG" id="KOG1339">
    <property type="taxonomic scope" value="Eukaryota"/>
</dbReference>
<dbReference type="Proteomes" id="UP000006701">
    <property type="component" value="Unassembled WGS sequence"/>
</dbReference>
<evidence type="ECO:0000256" key="2">
    <source>
        <dbReference type="ARBA" id="ARBA00022750"/>
    </source>
</evidence>
<keyword evidence="9" id="KW-1185">Reference proteome</keyword>
<dbReference type="OMA" id="GLQWGST"/>
<evidence type="ECO:0000256" key="4">
    <source>
        <dbReference type="PIRSR" id="PIRSR601461-1"/>
    </source>
</evidence>
<dbReference type="PROSITE" id="PS51767">
    <property type="entry name" value="PEPTIDASE_A1"/>
    <property type="match status" value="1"/>
</dbReference>
<dbReference type="KEGG" id="act:ACLA_063770"/>
<name>A1CD00_ASPCL</name>
<dbReference type="Pfam" id="PF00026">
    <property type="entry name" value="Asp"/>
    <property type="match status" value="1"/>
</dbReference>
<dbReference type="PRINTS" id="PR00792">
    <property type="entry name" value="PEPSIN"/>
</dbReference>
<proteinExistence type="inferred from homology"/>
<evidence type="ECO:0000256" key="6">
    <source>
        <dbReference type="SAM" id="MobiDB-lite"/>
    </source>
</evidence>
<dbReference type="SUPFAM" id="SSF50630">
    <property type="entry name" value="Acid proteases"/>
    <property type="match status" value="1"/>
</dbReference>
<dbReference type="InterPro" id="IPR001969">
    <property type="entry name" value="Aspartic_peptidase_AS"/>
</dbReference>
<comment type="similarity">
    <text evidence="1 5">Belongs to the peptidase A1 family.</text>
</comment>
<dbReference type="RefSeq" id="XP_001273833.1">
    <property type="nucleotide sequence ID" value="XM_001273832.1"/>
</dbReference>
<feature type="region of interest" description="Disordered" evidence="6">
    <location>
        <begin position="1"/>
        <end position="20"/>
    </location>
</feature>
<dbReference type="HOGENOM" id="CLU_035052_1_0_1"/>
<dbReference type="InterPro" id="IPR034164">
    <property type="entry name" value="Pepsin-like_dom"/>
</dbReference>
<evidence type="ECO:0000256" key="3">
    <source>
        <dbReference type="ARBA" id="ARBA00022801"/>
    </source>
</evidence>
<reference evidence="8 9" key="1">
    <citation type="journal article" date="2008" name="PLoS Genet.">
        <title>Genomic islands in the pathogenic filamentous fungus Aspergillus fumigatus.</title>
        <authorList>
            <person name="Fedorova N.D."/>
            <person name="Khaldi N."/>
            <person name="Joardar V.S."/>
            <person name="Maiti R."/>
            <person name="Amedeo P."/>
            <person name="Anderson M.J."/>
            <person name="Crabtree J."/>
            <person name="Silva J.C."/>
            <person name="Badger J.H."/>
            <person name="Albarraq A."/>
            <person name="Angiuoli S."/>
            <person name="Bussey H."/>
            <person name="Bowyer P."/>
            <person name="Cotty P.J."/>
            <person name="Dyer P.S."/>
            <person name="Egan A."/>
            <person name="Galens K."/>
            <person name="Fraser-Liggett C.M."/>
            <person name="Haas B.J."/>
            <person name="Inman J.M."/>
            <person name="Kent R."/>
            <person name="Lemieux S."/>
            <person name="Malavazi I."/>
            <person name="Orvis J."/>
            <person name="Roemer T."/>
            <person name="Ronning C.M."/>
            <person name="Sundaram J.P."/>
            <person name="Sutton G."/>
            <person name="Turner G."/>
            <person name="Venter J.C."/>
            <person name="White O.R."/>
            <person name="Whitty B.R."/>
            <person name="Youngman P."/>
            <person name="Wolfe K.H."/>
            <person name="Goldman G.H."/>
            <person name="Wortman J.R."/>
            <person name="Jiang B."/>
            <person name="Denning D.W."/>
            <person name="Nierman W.C."/>
        </authorList>
    </citation>
    <scope>NUCLEOTIDE SEQUENCE [LARGE SCALE GENOMIC DNA]</scope>
    <source>
        <strain evidence="9">ATCC 1007 / CBS 513.65 / DSM 816 / NCTC 3887 / NRRL 1</strain>
    </source>
</reference>
<dbReference type="GO" id="GO:0004190">
    <property type="term" value="F:aspartic-type endopeptidase activity"/>
    <property type="evidence" value="ECO:0007669"/>
    <property type="project" value="UniProtKB-KW"/>
</dbReference>
<gene>
    <name evidence="8" type="ORF">ACLA_063770</name>
</gene>
<dbReference type="PANTHER" id="PTHR47966:SF47">
    <property type="entry name" value="ENDOPEPTIDASE, PUTATIVE (AFU_ORTHOLOGUE AFUA_3G01220)-RELATED"/>
    <property type="match status" value="1"/>
</dbReference>
<feature type="active site" evidence="4">
    <location>
        <position position="115"/>
    </location>
</feature>
<dbReference type="GO" id="GO:0000324">
    <property type="term" value="C:fungal-type vacuole"/>
    <property type="evidence" value="ECO:0007669"/>
    <property type="project" value="TreeGrafter"/>
</dbReference>
<accession>A1CD00</accession>
<evidence type="ECO:0000313" key="8">
    <source>
        <dbReference type="EMBL" id="EAW12407.1"/>
    </source>
</evidence>
<sequence length="444" mass="47460">MRSDKYRLDKTDGSRENENENEKACQIFDFALRILKPLSINTWTPTPFANPTPDRIASSHVFELTKLDTRINSRSVASLNNPPHSGKADVISLVEGGGFAASITVGNQTLQVIVDTGSSDIWVIYPEFKCVDTRSREETAQSECAFGPAYSVDGNFRQVEGEYLDIKYADGEILSGVIGTETVTLAGITLNQTIGLVNYAGWYGDGVTSGLMGLAYPSLARARSSQSNQAPVYKPIFTNMYEQGLIDPVFSMYMTRKGSNAQAAGYLALGGLPPVDIKGRFTSTPILVTQIAGYAQTYGFYTIEVGGMTVQNRLLESGGGPGTQYIVDSGTTLNYYPNAVADAVNAAFNPPAVYSNDLGAYVVKCDAKPPIHGVIIGGMSLHIGPLDMIVPAGTDRNGNRVCISGVNAGKVIGEGIYVLGGTFLKNVLAVFDVGAAEMRFASSR</sequence>
<dbReference type="InterPro" id="IPR001461">
    <property type="entry name" value="Aspartic_peptidase_A1"/>
</dbReference>
<evidence type="ECO:0000259" key="7">
    <source>
        <dbReference type="PROSITE" id="PS51767"/>
    </source>
</evidence>
<dbReference type="InterPro" id="IPR021109">
    <property type="entry name" value="Peptidase_aspartic_dom_sf"/>
</dbReference>
<evidence type="ECO:0000256" key="5">
    <source>
        <dbReference type="RuleBase" id="RU000454"/>
    </source>
</evidence>
<dbReference type="MEROPS" id="A01.081"/>
<dbReference type="InterPro" id="IPR033121">
    <property type="entry name" value="PEPTIDASE_A1"/>
</dbReference>
<dbReference type="EMBL" id="DS027050">
    <property type="protein sequence ID" value="EAW12407.1"/>
    <property type="molecule type" value="Genomic_DNA"/>
</dbReference>
<protein>
    <submittedName>
        <fullName evidence="8">Aspartic-type endopeptidase, putative</fullName>
    </submittedName>
</protein>
<dbReference type="CDD" id="cd05471">
    <property type="entry name" value="pepsin_like"/>
    <property type="match status" value="1"/>
</dbReference>
<keyword evidence="2 5" id="KW-0064">Aspartyl protease</keyword>
<organism evidence="8 9">
    <name type="scientific">Aspergillus clavatus (strain ATCC 1007 / CBS 513.65 / DSM 816 / NCTC 3887 / NRRL 1 / QM 1276 / 107)</name>
    <dbReference type="NCBI Taxonomy" id="344612"/>
    <lineage>
        <taxon>Eukaryota</taxon>
        <taxon>Fungi</taxon>
        <taxon>Dikarya</taxon>
        <taxon>Ascomycota</taxon>
        <taxon>Pezizomycotina</taxon>
        <taxon>Eurotiomycetes</taxon>
        <taxon>Eurotiomycetidae</taxon>
        <taxon>Eurotiales</taxon>
        <taxon>Aspergillaceae</taxon>
        <taxon>Aspergillus</taxon>
        <taxon>Aspergillus subgen. Fumigati</taxon>
    </lineage>
</organism>
<dbReference type="OrthoDB" id="15189at2759"/>
<evidence type="ECO:0000256" key="1">
    <source>
        <dbReference type="ARBA" id="ARBA00007447"/>
    </source>
</evidence>
<dbReference type="PROSITE" id="PS00141">
    <property type="entry name" value="ASP_PROTEASE"/>
    <property type="match status" value="1"/>
</dbReference>
<dbReference type="GeneID" id="4705916"/>
<dbReference type="PANTHER" id="PTHR47966">
    <property type="entry name" value="BETA-SITE APP-CLEAVING ENZYME, ISOFORM A-RELATED"/>
    <property type="match status" value="1"/>
</dbReference>
<dbReference type="AlphaFoldDB" id="A1CD00"/>
<dbReference type="VEuPathDB" id="FungiDB:ACLA_063770"/>
<feature type="active site" evidence="4">
    <location>
        <position position="328"/>
    </location>
</feature>
<keyword evidence="5" id="KW-0645">Protease</keyword>
<keyword evidence="3 5" id="KW-0378">Hydrolase</keyword>
<dbReference type="GO" id="GO:0006508">
    <property type="term" value="P:proteolysis"/>
    <property type="evidence" value="ECO:0007669"/>
    <property type="project" value="UniProtKB-KW"/>
</dbReference>
<feature type="domain" description="Peptidase A1" evidence="7">
    <location>
        <begin position="99"/>
        <end position="441"/>
    </location>
</feature>
<dbReference type="Gene3D" id="2.40.70.10">
    <property type="entry name" value="Acid Proteases"/>
    <property type="match status" value="2"/>
</dbReference>
<evidence type="ECO:0000313" key="9">
    <source>
        <dbReference type="Proteomes" id="UP000006701"/>
    </source>
</evidence>